<proteinExistence type="predicted"/>
<sequence length="108" mass="12845">MMSGLDHNRKRNQTICFRATPEERKEIEARIKVSGMPKGEYCRQSLLNQKIEINAGKYQSDRLSIEIKRLRELTEQIPQEQFQDLLQEIKILLKQLISILNDNYELKR</sequence>
<dbReference type="RefSeq" id="WP_145993097.1">
    <property type="nucleotide sequence ID" value="NZ_OZ186724.1"/>
</dbReference>
<dbReference type="AlphaFoldDB" id="A0A6N3DZL5"/>
<dbReference type="InterPro" id="IPR053842">
    <property type="entry name" value="NikA-like"/>
</dbReference>
<gene>
    <name evidence="1" type="ORF">RGLFYP19_01913</name>
</gene>
<name>A0A6N3DZL5_MEDGN</name>
<accession>A0A6N3DZL5</accession>
<evidence type="ECO:0000313" key="1">
    <source>
        <dbReference type="EMBL" id="VYU32908.1"/>
    </source>
</evidence>
<organism evidence="1">
    <name type="scientific">Mediterraneibacter gnavus</name>
    <name type="common">Ruminococcus gnavus</name>
    <dbReference type="NCBI Taxonomy" id="33038"/>
    <lineage>
        <taxon>Bacteria</taxon>
        <taxon>Bacillati</taxon>
        <taxon>Bacillota</taxon>
        <taxon>Clostridia</taxon>
        <taxon>Lachnospirales</taxon>
        <taxon>Lachnospiraceae</taxon>
        <taxon>Mediterraneibacter</taxon>
    </lineage>
</organism>
<reference evidence="1" key="1">
    <citation type="submission" date="2019-11" db="EMBL/GenBank/DDBJ databases">
        <authorList>
            <person name="Feng L."/>
        </authorList>
    </citation>
    <scope>NUCLEOTIDE SEQUENCE</scope>
    <source>
        <strain evidence="1">RgnavusLFYP19</strain>
    </source>
</reference>
<dbReference type="Pfam" id="PF21983">
    <property type="entry name" value="NikA-like"/>
    <property type="match status" value="1"/>
</dbReference>
<dbReference type="EMBL" id="CACRUK010000027">
    <property type="protein sequence ID" value="VYU32908.1"/>
    <property type="molecule type" value="Genomic_DNA"/>
</dbReference>
<evidence type="ECO:0008006" key="2">
    <source>
        <dbReference type="Google" id="ProtNLM"/>
    </source>
</evidence>
<protein>
    <recommendedName>
        <fullName evidence="2">Mobilization protein</fullName>
    </recommendedName>
</protein>